<dbReference type="GO" id="GO:0061665">
    <property type="term" value="F:SUMO ligase activity"/>
    <property type="evidence" value="ECO:0007669"/>
    <property type="project" value="TreeGrafter"/>
</dbReference>
<dbReference type="InterPro" id="IPR013083">
    <property type="entry name" value="Znf_RING/FYVE/PHD"/>
</dbReference>
<evidence type="ECO:0000256" key="3">
    <source>
        <dbReference type="ARBA" id="ARBA00022679"/>
    </source>
</evidence>
<dbReference type="CDD" id="cd16792">
    <property type="entry name" value="SP-RING_Siz-like"/>
    <property type="match status" value="1"/>
</dbReference>
<accession>A0A9P1GVK4</accession>
<keyword evidence="6" id="KW-0833">Ubl conjugation pathway</keyword>
<dbReference type="GO" id="GO:0016925">
    <property type="term" value="P:protein sumoylation"/>
    <property type="evidence" value="ECO:0007669"/>
    <property type="project" value="TreeGrafter"/>
</dbReference>
<comment type="pathway">
    <text evidence="1">Protein modification; protein sumoylation.</text>
</comment>
<protein>
    <submittedName>
        <fullName evidence="13">Uncharacterized protein</fullName>
    </submittedName>
</protein>
<dbReference type="Gene3D" id="2.60.120.780">
    <property type="entry name" value="PINIT domain"/>
    <property type="match status" value="1"/>
</dbReference>
<sequence>MSQVTVSNSELASLIKVINSNTLLNRQLQAICGTFGLSRGGVKAELRNRLVNLAMDAYNKQDAPLFRELRQRVEETAGLRPTQTASSTIRQSGYREPQTMHQYQQPFHSPYMSRPAQSTGSYPPPELSFHRSPFYEIKSLIGGVKHCPVMSQHRNSVTVPLKIADHPELRQHLDDKKYRVMVFCAGDNHGVQDISFPHQSEIKKPGSTRPVDISDHLRLLPNYINNVELIYALTTKVYYLAIYLCKSVRTEDLVARIRTGQKISKSTTLREMAEKSKDTEIETTSQVMSLKCPLSYMRLDLPVRGLGCSHMQCFDATSYLQLQEQGPQWICPICSRSVTFDQLAVDEYVLDILSRTPRDLEQVTLEPDGQWRIPGTEGSTPRKGVSASFDIIEDLEISIPNGARTMKNSATPNRSIAPSIGTPSMVDSRESTAPRPSGGTSTKRPAPAVIDLTLSSDDEDAAPPPQKRQQLSFGGFGDYRSNGHY</sequence>
<dbReference type="InterPro" id="IPR031141">
    <property type="entry name" value="SIZ1/2_SP-RING"/>
</dbReference>
<evidence type="ECO:0000256" key="6">
    <source>
        <dbReference type="ARBA" id="ARBA00022786"/>
    </source>
</evidence>
<reference evidence="13" key="1">
    <citation type="submission" date="2022-11" db="EMBL/GenBank/DDBJ databases">
        <authorList>
            <person name="Scott C."/>
            <person name="Bruce N."/>
        </authorList>
    </citation>
    <scope>NUCLEOTIDE SEQUENCE</scope>
</reference>
<dbReference type="InterPro" id="IPR023321">
    <property type="entry name" value="PINIT"/>
</dbReference>
<feature type="compositionally biased region" description="Polar residues" evidence="9">
    <location>
        <begin position="406"/>
        <end position="416"/>
    </location>
</feature>
<evidence type="ECO:0000256" key="5">
    <source>
        <dbReference type="ARBA" id="ARBA00022771"/>
    </source>
</evidence>
<dbReference type="PROSITE" id="PS50800">
    <property type="entry name" value="SAP"/>
    <property type="match status" value="1"/>
</dbReference>
<dbReference type="EMBL" id="CALLCH030000002">
    <property type="protein sequence ID" value="CAI4211446.1"/>
    <property type="molecule type" value="Genomic_DNA"/>
</dbReference>
<feature type="domain" description="PINIT" evidence="12">
    <location>
        <begin position="107"/>
        <end position="248"/>
    </location>
</feature>
<dbReference type="OrthoDB" id="28127at2759"/>
<keyword evidence="7" id="KW-0862">Zinc</keyword>
<dbReference type="AlphaFoldDB" id="A0A9P1GVK4"/>
<evidence type="ECO:0000259" key="11">
    <source>
        <dbReference type="PROSITE" id="PS51044"/>
    </source>
</evidence>
<comment type="similarity">
    <text evidence="2">Belongs to the PIAS family.</text>
</comment>
<dbReference type="InterPro" id="IPR003034">
    <property type="entry name" value="SAP_dom"/>
</dbReference>
<organism evidence="13 14">
    <name type="scientific">Parascedosporium putredinis</name>
    <dbReference type="NCBI Taxonomy" id="1442378"/>
    <lineage>
        <taxon>Eukaryota</taxon>
        <taxon>Fungi</taxon>
        <taxon>Dikarya</taxon>
        <taxon>Ascomycota</taxon>
        <taxon>Pezizomycotina</taxon>
        <taxon>Sordariomycetes</taxon>
        <taxon>Hypocreomycetidae</taxon>
        <taxon>Microascales</taxon>
        <taxon>Microascaceae</taxon>
        <taxon>Parascedosporium</taxon>
    </lineage>
</organism>
<evidence type="ECO:0000256" key="7">
    <source>
        <dbReference type="ARBA" id="ARBA00022833"/>
    </source>
</evidence>
<keyword evidence="3" id="KW-0808">Transferase</keyword>
<keyword evidence="5 8" id="KW-0863">Zinc-finger</keyword>
<dbReference type="GO" id="GO:0008270">
    <property type="term" value="F:zinc ion binding"/>
    <property type="evidence" value="ECO:0007669"/>
    <property type="project" value="UniProtKB-KW"/>
</dbReference>
<dbReference type="PROSITE" id="PS51044">
    <property type="entry name" value="ZF_SP_RING"/>
    <property type="match status" value="1"/>
</dbReference>
<evidence type="ECO:0000256" key="9">
    <source>
        <dbReference type="SAM" id="MobiDB-lite"/>
    </source>
</evidence>
<dbReference type="GO" id="GO:0000785">
    <property type="term" value="C:chromatin"/>
    <property type="evidence" value="ECO:0007669"/>
    <property type="project" value="TreeGrafter"/>
</dbReference>
<keyword evidence="4" id="KW-0479">Metal-binding</keyword>
<dbReference type="Pfam" id="PF14324">
    <property type="entry name" value="PINIT"/>
    <property type="match status" value="1"/>
</dbReference>
<evidence type="ECO:0000256" key="8">
    <source>
        <dbReference type="PROSITE-ProRule" id="PRU00452"/>
    </source>
</evidence>
<proteinExistence type="inferred from homology"/>
<feature type="domain" description="SP-RING-type" evidence="11">
    <location>
        <begin position="277"/>
        <end position="362"/>
    </location>
</feature>
<dbReference type="InterPro" id="IPR004181">
    <property type="entry name" value="Znf_MIZ"/>
</dbReference>
<evidence type="ECO:0000256" key="2">
    <source>
        <dbReference type="ARBA" id="ARBA00005383"/>
    </source>
</evidence>
<gene>
    <name evidence="13" type="ORF">PPNO1_LOCUS1231</name>
</gene>
<comment type="caution">
    <text evidence="13">The sequence shown here is derived from an EMBL/GenBank/DDBJ whole genome shotgun (WGS) entry which is preliminary data.</text>
</comment>
<feature type="domain" description="SAP" evidence="10">
    <location>
        <begin position="20"/>
        <end position="54"/>
    </location>
</feature>
<evidence type="ECO:0000313" key="14">
    <source>
        <dbReference type="Proteomes" id="UP000838763"/>
    </source>
</evidence>
<dbReference type="Proteomes" id="UP000838763">
    <property type="component" value="Unassembled WGS sequence"/>
</dbReference>
<name>A0A9P1GVK4_9PEZI</name>
<dbReference type="Gene3D" id="3.30.40.10">
    <property type="entry name" value="Zinc/RING finger domain, C3HC4 (zinc finger)"/>
    <property type="match status" value="1"/>
</dbReference>
<evidence type="ECO:0000259" key="12">
    <source>
        <dbReference type="PROSITE" id="PS51466"/>
    </source>
</evidence>
<evidence type="ECO:0000259" key="10">
    <source>
        <dbReference type="PROSITE" id="PS50800"/>
    </source>
</evidence>
<evidence type="ECO:0000256" key="1">
    <source>
        <dbReference type="ARBA" id="ARBA00004718"/>
    </source>
</evidence>
<keyword evidence="14" id="KW-1185">Reference proteome</keyword>
<dbReference type="PANTHER" id="PTHR10782">
    <property type="entry name" value="ZINC FINGER MIZ DOMAIN-CONTAINING PROTEIN"/>
    <property type="match status" value="1"/>
</dbReference>
<feature type="region of interest" description="Disordered" evidence="9">
    <location>
        <begin position="403"/>
        <end position="485"/>
    </location>
</feature>
<dbReference type="InterPro" id="IPR038654">
    <property type="entry name" value="PINIT_sf"/>
</dbReference>
<dbReference type="PANTHER" id="PTHR10782:SF4">
    <property type="entry name" value="TONALLI, ISOFORM E"/>
    <property type="match status" value="1"/>
</dbReference>
<feature type="region of interest" description="Disordered" evidence="9">
    <location>
        <begin position="74"/>
        <end position="96"/>
    </location>
</feature>
<evidence type="ECO:0000256" key="4">
    <source>
        <dbReference type="ARBA" id="ARBA00022723"/>
    </source>
</evidence>
<dbReference type="Pfam" id="PF02891">
    <property type="entry name" value="zf-MIZ"/>
    <property type="match status" value="1"/>
</dbReference>
<dbReference type="PROSITE" id="PS51466">
    <property type="entry name" value="PINIT"/>
    <property type="match status" value="1"/>
</dbReference>
<feature type="compositionally biased region" description="Polar residues" evidence="9">
    <location>
        <begin position="81"/>
        <end position="91"/>
    </location>
</feature>
<evidence type="ECO:0000313" key="13">
    <source>
        <dbReference type="EMBL" id="CAI4211446.1"/>
    </source>
</evidence>